<dbReference type="AlphaFoldDB" id="A0A6J3LV36"/>
<dbReference type="OrthoDB" id="5593235at2759"/>
<feature type="region of interest" description="Disordered" evidence="1">
    <location>
        <begin position="608"/>
        <end position="627"/>
    </location>
</feature>
<feature type="transmembrane region" description="Helical" evidence="2">
    <location>
        <begin position="69"/>
        <end position="87"/>
    </location>
</feature>
<evidence type="ECO:0000313" key="3">
    <source>
        <dbReference type="Proteomes" id="UP000504637"/>
    </source>
</evidence>
<evidence type="ECO:0000256" key="2">
    <source>
        <dbReference type="SAM" id="Phobius"/>
    </source>
</evidence>
<protein>
    <submittedName>
        <fullName evidence="4">Uncharacterized protein</fullName>
    </submittedName>
</protein>
<dbReference type="GeneID" id="54366692"/>
<evidence type="ECO:0000313" key="4">
    <source>
        <dbReference type="RefSeq" id="XP_033456170.1"/>
    </source>
</evidence>
<keyword evidence="3" id="KW-1185">Reference proteome</keyword>
<proteinExistence type="predicted"/>
<sequence>MPDRDEESFEPFIEDPTSEDRWRQPGSKSWTDSLPFQISSRWNNSLSSESRSRSRSSSSAPRLSQRRRTVYIALAISLSFIVLFLFHTSRKSLSSAPPPPPEEAPYRADPFLCSTWESAKPIPAGSWSDLYRQYRFWTKYDRKDAFKLIPEQLPAPHAEGTKTRSSSQSLVREEAKIGEEKSERRARASKWKKPEGIKIIGLVFYGRPHLIDILDCYLYENLVHQGGYLDEVHFVEHTGNQADLEWLHKLVDSTPGYKALEVAPKCRHEPHSEDCSYERMWEHFGTEDDTLYIKMDDDMVYFHEDTIPRLVHSRINHAQPYAISANLINGPITAWQHYHLGAIRPYLPEPAPVPRTHGFKPTWRASELPVHPHDSQYQNLALGPIYTNDLYNSAIPDDESLQKLFGEAPFPGHRWLPLTQNTTSLLYTPMSRFGDDPWRLGVHLWATAAQQHYSFFQNLEEDVLHRYYMASVPPHGEGLWNTQYIRTNLNFVAVWGKDVREGARVHREFRGGKSVIVSDMNYDEKNMTADIPRTLGRPFVVDVQAIVSHLHFGPSTPMLQMTDLLDRYRAYANEKVCPKDRQKKVPGQHTGLAWPEGQDGWWQCPWIGNEHRKTEEHDEGEEEEDMP</sequence>
<reference evidence="4" key="2">
    <citation type="submission" date="2020-04" db="EMBL/GenBank/DDBJ databases">
        <authorList>
            <consortium name="NCBI Genome Project"/>
        </authorList>
    </citation>
    <scope>NUCLEOTIDE SEQUENCE</scope>
    <source>
        <strain evidence="4">CBS 342.82</strain>
    </source>
</reference>
<dbReference type="RefSeq" id="XP_033456170.1">
    <property type="nucleotide sequence ID" value="XM_033608891.1"/>
</dbReference>
<dbReference type="Proteomes" id="UP000504637">
    <property type="component" value="Unplaced"/>
</dbReference>
<feature type="compositionally biased region" description="Acidic residues" evidence="1">
    <location>
        <begin position="617"/>
        <end position="627"/>
    </location>
</feature>
<evidence type="ECO:0000256" key="1">
    <source>
        <dbReference type="SAM" id="MobiDB-lite"/>
    </source>
</evidence>
<keyword evidence="2" id="KW-0812">Transmembrane</keyword>
<reference evidence="4" key="3">
    <citation type="submission" date="2025-08" db="UniProtKB">
        <authorList>
            <consortium name="RefSeq"/>
        </authorList>
    </citation>
    <scope>IDENTIFICATION</scope>
    <source>
        <strain evidence="4">CBS 342.82</strain>
    </source>
</reference>
<accession>A0A6J3LV36</accession>
<organism evidence="4">
    <name type="scientific">Dissoconium aciculare CBS 342.82</name>
    <dbReference type="NCBI Taxonomy" id="1314786"/>
    <lineage>
        <taxon>Eukaryota</taxon>
        <taxon>Fungi</taxon>
        <taxon>Dikarya</taxon>
        <taxon>Ascomycota</taxon>
        <taxon>Pezizomycotina</taxon>
        <taxon>Dothideomycetes</taxon>
        <taxon>Dothideomycetidae</taxon>
        <taxon>Mycosphaerellales</taxon>
        <taxon>Dissoconiaceae</taxon>
        <taxon>Dissoconium</taxon>
    </lineage>
</organism>
<feature type="region of interest" description="Disordered" evidence="1">
    <location>
        <begin position="1"/>
        <end position="34"/>
    </location>
</feature>
<keyword evidence="2" id="KW-0472">Membrane</keyword>
<gene>
    <name evidence="4" type="ORF">K489DRAFT_74977</name>
</gene>
<keyword evidence="2" id="KW-1133">Transmembrane helix</keyword>
<reference evidence="4" key="1">
    <citation type="submission" date="2020-01" db="EMBL/GenBank/DDBJ databases">
        <authorList>
            <consortium name="DOE Joint Genome Institute"/>
            <person name="Haridas S."/>
            <person name="Albert R."/>
            <person name="Binder M."/>
            <person name="Bloem J."/>
            <person name="Labutti K."/>
            <person name="Salamov A."/>
            <person name="Andreopoulos B."/>
            <person name="Baker S.E."/>
            <person name="Barry K."/>
            <person name="Bills G."/>
            <person name="Bluhm B.H."/>
            <person name="Cannon C."/>
            <person name="Castanera R."/>
            <person name="Culley D.E."/>
            <person name="Daum C."/>
            <person name="Ezra D."/>
            <person name="Gonzalez J.B."/>
            <person name="Henrissat B."/>
            <person name="Kuo A."/>
            <person name="Liang C."/>
            <person name="Lipzen A."/>
            <person name="Lutzoni F."/>
            <person name="Magnuson J."/>
            <person name="Mondo S."/>
            <person name="Nolan M."/>
            <person name="Ohm R."/>
            <person name="Pangilinan J."/>
            <person name="Park H.-J."/>
            <person name="Ramirez L."/>
            <person name="Alfaro M."/>
            <person name="Sun H."/>
            <person name="Tritt A."/>
            <person name="Yoshinaga Y."/>
            <person name="Zwiers L.-H."/>
            <person name="Turgeon B.G."/>
            <person name="Goodwin S.B."/>
            <person name="Spatafora J.W."/>
            <person name="Crous P.W."/>
            <person name="Grigoriev I.V."/>
        </authorList>
    </citation>
    <scope>NUCLEOTIDE SEQUENCE</scope>
    <source>
        <strain evidence="4">CBS 342.82</strain>
    </source>
</reference>
<feature type="compositionally biased region" description="Basic and acidic residues" evidence="1">
    <location>
        <begin position="171"/>
        <end position="188"/>
    </location>
</feature>
<name>A0A6J3LV36_9PEZI</name>
<feature type="region of interest" description="Disordered" evidence="1">
    <location>
        <begin position="156"/>
        <end position="188"/>
    </location>
</feature>
<feature type="compositionally biased region" description="Acidic residues" evidence="1">
    <location>
        <begin position="1"/>
        <end position="17"/>
    </location>
</feature>